<comment type="caution">
    <text evidence="2">The sequence shown here is derived from an EMBL/GenBank/DDBJ whole genome shotgun (WGS) entry which is preliminary data.</text>
</comment>
<evidence type="ECO:0000313" key="2">
    <source>
        <dbReference type="EMBL" id="KAI6646207.1"/>
    </source>
</evidence>
<feature type="compositionally biased region" description="Polar residues" evidence="1">
    <location>
        <begin position="157"/>
        <end position="170"/>
    </location>
</feature>
<evidence type="ECO:0000256" key="1">
    <source>
        <dbReference type="SAM" id="MobiDB-lite"/>
    </source>
</evidence>
<accession>A0AAV7JBS4</accession>
<evidence type="ECO:0000313" key="3">
    <source>
        <dbReference type="Proteomes" id="UP001165289"/>
    </source>
</evidence>
<feature type="region of interest" description="Disordered" evidence="1">
    <location>
        <begin position="149"/>
        <end position="170"/>
    </location>
</feature>
<dbReference type="EMBL" id="JAKMXF010000360">
    <property type="protein sequence ID" value="KAI6646207.1"/>
    <property type="molecule type" value="Genomic_DNA"/>
</dbReference>
<dbReference type="AlphaFoldDB" id="A0AAV7JBS4"/>
<organism evidence="2 3">
    <name type="scientific">Oopsacas minuta</name>
    <dbReference type="NCBI Taxonomy" id="111878"/>
    <lineage>
        <taxon>Eukaryota</taxon>
        <taxon>Metazoa</taxon>
        <taxon>Porifera</taxon>
        <taxon>Hexactinellida</taxon>
        <taxon>Hexasterophora</taxon>
        <taxon>Lyssacinosida</taxon>
        <taxon>Leucopsacidae</taxon>
        <taxon>Oopsacas</taxon>
    </lineage>
</organism>
<proteinExistence type="predicted"/>
<dbReference type="Proteomes" id="UP001165289">
    <property type="component" value="Unassembled WGS sequence"/>
</dbReference>
<name>A0AAV7JBS4_9METZ</name>
<sequence length="170" mass="19723">MAENNQLNLEDLTEEQLLFRLTRMRQLRLIDQLMQQQLEEQLEEQKKQERIKKKIKVIQEFIVVCYDDLLDDLKWRCQEVLAMVDDYHKECQLRKSQGEPVDEQELEKICTEDVAQGLKEIQLALPDRGALGLDPPAPLPPQIEAITEEVAKEPVVSSDTPSNRPSTKTK</sequence>
<gene>
    <name evidence="2" type="ORF">LOD99_9414</name>
</gene>
<reference evidence="2 3" key="1">
    <citation type="journal article" date="2023" name="BMC Biol.">
        <title>The compact genome of the sponge Oopsacas minuta (Hexactinellida) is lacking key metazoan core genes.</title>
        <authorList>
            <person name="Santini S."/>
            <person name="Schenkelaars Q."/>
            <person name="Jourda C."/>
            <person name="Duchesne M."/>
            <person name="Belahbib H."/>
            <person name="Rocher C."/>
            <person name="Selva M."/>
            <person name="Riesgo A."/>
            <person name="Vervoort M."/>
            <person name="Leys S.P."/>
            <person name="Kodjabachian L."/>
            <person name="Le Bivic A."/>
            <person name="Borchiellini C."/>
            <person name="Claverie J.M."/>
            <person name="Renard E."/>
        </authorList>
    </citation>
    <scope>NUCLEOTIDE SEQUENCE [LARGE SCALE GENOMIC DNA]</scope>
    <source>
        <strain evidence="2">SPO-2</strain>
    </source>
</reference>
<keyword evidence="3" id="KW-1185">Reference proteome</keyword>
<protein>
    <submittedName>
        <fullName evidence="2">Uncharacterized protein</fullName>
    </submittedName>
</protein>